<dbReference type="GO" id="GO:0017038">
    <property type="term" value="P:protein import"/>
    <property type="evidence" value="ECO:0007669"/>
    <property type="project" value="InterPro"/>
</dbReference>
<keyword evidence="1" id="KW-0653">Protein transport</keyword>
<dbReference type="GO" id="GO:0006886">
    <property type="term" value="P:intracellular protein transport"/>
    <property type="evidence" value="ECO:0007669"/>
    <property type="project" value="InterPro"/>
</dbReference>
<dbReference type="InterPro" id="IPR027417">
    <property type="entry name" value="P-loop_NTPase"/>
</dbReference>
<dbReference type="Gene3D" id="3.40.50.300">
    <property type="entry name" value="P-loop containing nucleotide triphosphate hydrolases"/>
    <property type="match status" value="2"/>
</dbReference>
<dbReference type="SUPFAM" id="SSF52540">
    <property type="entry name" value="P-loop containing nucleoside triphosphate hydrolases"/>
    <property type="match status" value="2"/>
</dbReference>
<dbReference type="OrthoDB" id="7614088at2759"/>
<dbReference type="InterPro" id="IPR011115">
    <property type="entry name" value="SecA_DEAD"/>
</dbReference>
<evidence type="ECO:0000313" key="4">
    <source>
        <dbReference type="EMBL" id="ETO08110.1"/>
    </source>
</evidence>
<comment type="caution">
    <text evidence="4">The sequence shown here is derived from an EMBL/GenBank/DDBJ whole genome shotgun (WGS) entry which is preliminary data.</text>
</comment>
<accession>X6M4Z7</accession>
<name>X6M4Z7_RETFI</name>
<dbReference type="PANTHER" id="PTHR30612">
    <property type="entry name" value="SECA INNER MEMBRANE COMPONENT OF SEC PROTEIN SECRETION SYSTEM"/>
    <property type="match status" value="1"/>
</dbReference>
<organism evidence="4 5">
    <name type="scientific">Reticulomyxa filosa</name>
    <dbReference type="NCBI Taxonomy" id="46433"/>
    <lineage>
        <taxon>Eukaryota</taxon>
        <taxon>Sar</taxon>
        <taxon>Rhizaria</taxon>
        <taxon>Retaria</taxon>
        <taxon>Foraminifera</taxon>
        <taxon>Monothalamids</taxon>
        <taxon>Reticulomyxidae</taxon>
        <taxon>Reticulomyxa</taxon>
    </lineage>
</organism>
<proteinExistence type="predicted"/>
<dbReference type="GO" id="GO:0016020">
    <property type="term" value="C:membrane"/>
    <property type="evidence" value="ECO:0007669"/>
    <property type="project" value="InterPro"/>
</dbReference>
<keyword evidence="5" id="KW-1185">Reference proteome</keyword>
<protein>
    <recommendedName>
        <fullName evidence="3">SecA family profile domain-containing protein</fullName>
    </recommendedName>
</protein>
<dbReference type="Pfam" id="PF07517">
    <property type="entry name" value="SecA_DEAD"/>
    <property type="match status" value="1"/>
</dbReference>
<evidence type="ECO:0000259" key="3">
    <source>
        <dbReference type="PROSITE" id="PS51196"/>
    </source>
</evidence>
<dbReference type="PANTHER" id="PTHR30612:SF0">
    <property type="entry name" value="CHLOROPLAST PROTEIN-TRANSPORTING ATPASE"/>
    <property type="match status" value="1"/>
</dbReference>
<dbReference type="GO" id="GO:0005524">
    <property type="term" value="F:ATP binding"/>
    <property type="evidence" value="ECO:0007669"/>
    <property type="project" value="InterPro"/>
</dbReference>
<evidence type="ECO:0000256" key="2">
    <source>
        <dbReference type="ARBA" id="ARBA00023010"/>
    </source>
</evidence>
<reference evidence="4 5" key="1">
    <citation type="journal article" date="2013" name="Curr. Biol.">
        <title>The Genome of the Foraminiferan Reticulomyxa filosa.</title>
        <authorList>
            <person name="Glockner G."/>
            <person name="Hulsmann N."/>
            <person name="Schleicher M."/>
            <person name="Noegel A.A."/>
            <person name="Eichinger L."/>
            <person name="Gallinger C."/>
            <person name="Pawlowski J."/>
            <person name="Sierra R."/>
            <person name="Euteneuer U."/>
            <person name="Pillet L."/>
            <person name="Moustafa A."/>
            <person name="Platzer M."/>
            <person name="Groth M."/>
            <person name="Szafranski K."/>
            <person name="Schliwa M."/>
        </authorList>
    </citation>
    <scope>NUCLEOTIDE SEQUENCE [LARGE SCALE GENOMIC DNA]</scope>
</reference>
<keyword evidence="2" id="KW-0811">Translocation</keyword>
<dbReference type="InterPro" id="IPR000185">
    <property type="entry name" value="SecA"/>
</dbReference>
<dbReference type="AlphaFoldDB" id="X6M4Z7"/>
<evidence type="ECO:0000313" key="5">
    <source>
        <dbReference type="Proteomes" id="UP000023152"/>
    </source>
</evidence>
<keyword evidence="1" id="KW-0813">Transport</keyword>
<gene>
    <name evidence="4" type="ORF">RFI_29276</name>
</gene>
<dbReference type="Proteomes" id="UP000023152">
    <property type="component" value="Unassembled WGS sequence"/>
</dbReference>
<evidence type="ECO:0000256" key="1">
    <source>
        <dbReference type="ARBA" id="ARBA00022927"/>
    </source>
</evidence>
<dbReference type="EMBL" id="ASPP01025345">
    <property type="protein sequence ID" value="ETO08110.1"/>
    <property type="molecule type" value="Genomic_DNA"/>
</dbReference>
<dbReference type="PROSITE" id="PS51196">
    <property type="entry name" value="SECA_MOTOR_DEAD"/>
    <property type="match status" value="1"/>
</dbReference>
<dbReference type="GO" id="GO:0006605">
    <property type="term" value="P:protein targeting"/>
    <property type="evidence" value="ECO:0007669"/>
    <property type="project" value="InterPro"/>
</dbReference>
<feature type="domain" description="SecA family profile" evidence="3">
    <location>
        <begin position="126"/>
        <end position="751"/>
    </location>
</feature>
<dbReference type="InterPro" id="IPR014018">
    <property type="entry name" value="SecA_motor_DEAD"/>
</dbReference>
<sequence>MQKYSILSDFANSQIEVINSMVNKQIIQLEKNAIDDLRPENLVNCLVKMEIISINIFDFKDVINKLIDELLNTFKKKNSGIGIAALALQLEKESTGIGKMIVAEHSVFKGYSISLFNKKSKEHGINYVLDKIRVKGDSIDKSKLKKMFENFDTKYCQLVRDNLIKTKDNSKQLGVFANNARMCARGIRQIPEDENWDVSIRNSIPEMIANIFALWTLQHAQYYHDAQGVKDQDSYLVQPHPAQVISIFRILGVEEKTKGLTNHLIQIGTGEGKSVTLAVTCCILALFGFDVSCVSYSEYLSSRDFKSFEPLFNILGVIDFIYYGTFNKICERIINEEGDVRKLVENLILPGNDDEKKVSDVPRVARSKVLLIDEVDVFFSKDFYGNCYSPAATLRHDIITKLIDFIWKKRELFLKLENVKQSNEYKACCNVLKGWDSLLDEAIKDMLNDVQVFESHGYQVSNDKIGYKEQDGISYNIRYGYKTLFAYYHEHEQNKISDDSFKKNIFLSFQIGSFSYVTVPEHFYSIMGVSGTLETLSASEKGVMEKGYHISKHTYLPSLFGKSRLVFAEKGSIFIVDENNYFTILKKEIDDRLVGKTQGTKRAVLVFFETKKQLMEFYESPNFADIKNDAIVMTEENSFEEKESLIKRATSSGQVGLFTKAFGRGTDFVCRDEIVSSNGGPHVIQTFLSEELSEEVQIKGRTARQGGSGSYSLVLCDKLLEKFSSKIEIENARKSDSLYPMLNAKRNEFFKTQYSENKKYIKYAAKEHKASEELIASVKRKEVNTVKKMLFERNKGAEERKASRTVVLMDATGSMKYLLQKAKNTVCTMFDRISIILKGHGLPPNCFEMQFVVYRNYNAPKDMILQASPWESKPDNLRKFMETICVDYGLGNEAIEIGLAYVNAQAKKIEVSQVILIGDMPPNKRKEVEKRRQIEGESYWKDTEFSSPTHYKKELGFLKKETSLCMPSMWENKQKGILKK</sequence>